<dbReference type="EMBL" id="FNXF01000020">
    <property type="protein sequence ID" value="SEI10758.1"/>
    <property type="molecule type" value="Genomic_DNA"/>
</dbReference>
<dbReference type="GO" id="GO:0009401">
    <property type="term" value="P:phosphoenolpyruvate-dependent sugar phosphotransferase system"/>
    <property type="evidence" value="ECO:0007669"/>
    <property type="project" value="InterPro"/>
</dbReference>
<keyword evidence="2" id="KW-0762">Sugar transport</keyword>
<sequence>MLNWLAQLNEIEGVAIKSPACGTLLPISSHPELLYNSGIMQQALCIKLQQGTVVAPFNSLYQCCLNGRRRLRFKHSSGLTLQLDLSSHLIADCSQGIEHLAASNQQLRAGQPVLRLDPHYLQASQGCYAALMILPHPAIEAIFCMQRYVAAATDTAIIIQLKNK</sequence>
<keyword evidence="3 5" id="KW-0808">Transferase</keyword>
<dbReference type="AlphaFoldDB" id="A0A1H6N7P4"/>
<name>A0A1H6N7P4_9GAMM</name>
<evidence type="ECO:0000256" key="3">
    <source>
        <dbReference type="ARBA" id="ARBA00022679"/>
    </source>
</evidence>
<evidence type="ECO:0000313" key="5">
    <source>
        <dbReference type="EMBL" id="SEI10758.1"/>
    </source>
</evidence>
<keyword evidence="1" id="KW-0813">Transport</keyword>
<dbReference type="Pfam" id="PF00358">
    <property type="entry name" value="PTS_EIIA_1"/>
    <property type="match status" value="1"/>
</dbReference>
<dbReference type="STRING" id="173990.SAMN05660691_03722"/>
<evidence type="ECO:0000259" key="4">
    <source>
        <dbReference type="Pfam" id="PF00358"/>
    </source>
</evidence>
<evidence type="ECO:0000256" key="2">
    <source>
        <dbReference type="ARBA" id="ARBA00022597"/>
    </source>
</evidence>
<dbReference type="InterPro" id="IPR001127">
    <property type="entry name" value="PTS_EIIA_1_perm"/>
</dbReference>
<feature type="domain" description="PTS EIIA type-1" evidence="4">
    <location>
        <begin position="15"/>
        <end position="125"/>
    </location>
</feature>
<keyword evidence="6" id="KW-1185">Reference proteome</keyword>
<dbReference type="Gene3D" id="2.70.70.10">
    <property type="entry name" value="Glucose Permease (Domain IIA)"/>
    <property type="match status" value="1"/>
</dbReference>
<evidence type="ECO:0000313" key="6">
    <source>
        <dbReference type="Proteomes" id="UP000199371"/>
    </source>
</evidence>
<gene>
    <name evidence="5" type="ORF">SAMN05660691_03722</name>
</gene>
<accession>A0A1H6N7P4</accession>
<dbReference type="RefSeq" id="WP_177172291.1">
    <property type="nucleotide sequence ID" value="NZ_FNXF01000020.1"/>
</dbReference>
<proteinExistence type="predicted"/>
<reference evidence="6" key="1">
    <citation type="submission" date="2016-10" db="EMBL/GenBank/DDBJ databases">
        <authorList>
            <person name="Varghese N."/>
            <person name="Submissions S."/>
        </authorList>
    </citation>
    <scope>NUCLEOTIDE SEQUENCE [LARGE SCALE GENOMIC DNA]</scope>
    <source>
        <strain evidence="6">DSM 17616</strain>
    </source>
</reference>
<dbReference type="InterPro" id="IPR011055">
    <property type="entry name" value="Dup_hybrid_motif"/>
</dbReference>
<organism evidence="5 6">
    <name type="scientific">Rheinheimera pacifica</name>
    <dbReference type="NCBI Taxonomy" id="173990"/>
    <lineage>
        <taxon>Bacteria</taxon>
        <taxon>Pseudomonadati</taxon>
        <taxon>Pseudomonadota</taxon>
        <taxon>Gammaproteobacteria</taxon>
        <taxon>Chromatiales</taxon>
        <taxon>Chromatiaceae</taxon>
        <taxon>Rheinheimera</taxon>
    </lineage>
</organism>
<dbReference type="SUPFAM" id="SSF51261">
    <property type="entry name" value="Duplicated hybrid motif"/>
    <property type="match status" value="1"/>
</dbReference>
<dbReference type="GO" id="GO:0016740">
    <property type="term" value="F:transferase activity"/>
    <property type="evidence" value="ECO:0007669"/>
    <property type="project" value="UniProtKB-KW"/>
</dbReference>
<dbReference type="Proteomes" id="UP000199371">
    <property type="component" value="Unassembled WGS sequence"/>
</dbReference>
<protein>
    <submittedName>
        <fullName evidence="5">Phosphotransferase system IIA component</fullName>
    </submittedName>
</protein>
<evidence type="ECO:0000256" key="1">
    <source>
        <dbReference type="ARBA" id="ARBA00022448"/>
    </source>
</evidence>